<keyword evidence="1" id="KW-0812">Transmembrane</keyword>
<dbReference type="Pfam" id="PF20033">
    <property type="entry name" value="DUF6438"/>
    <property type="match status" value="1"/>
</dbReference>
<keyword evidence="1" id="KW-1133">Transmembrane helix</keyword>
<evidence type="ECO:0000313" key="3">
    <source>
        <dbReference type="EMBL" id="MEK7950092.1"/>
    </source>
</evidence>
<dbReference type="Proteomes" id="UP001371305">
    <property type="component" value="Unassembled WGS sequence"/>
</dbReference>
<name>A0ABU9ATH1_9BACT</name>
<reference evidence="3 4" key="1">
    <citation type="submission" date="2024-04" db="EMBL/GenBank/DDBJ databases">
        <title>Luteolibacter sp. isolated from soil.</title>
        <authorList>
            <person name="An J."/>
        </authorList>
    </citation>
    <scope>NUCLEOTIDE SEQUENCE [LARGE SCALE GENOMIC DNA]</scope>
    <source>
        <strain evidence="3 4">Y139</strain>
    </source>
</reference>
<evidence type="ECO:0000259" key="2">
    <source>
        <dbReference type="Pfam" id="PF20033"/>
    </source>
</evidence>
<dbReference type="EMBL" id="JBBUKT010000002">
    <property type="protein sequence ID" value="MEK7950092.1"/>
    <property type="molecule type" value="Genomic_DNA"/>
</dbReference>
<keyword evidence="4" id="KW-1185">Reference proteome</keyword>
<evidence type="ECO:0000313" key="4">
    <source>
        <dbReference type="Proteomes" id="UP001371305"/>
    </source>
</evidence>
<dbReference type="InterPro" id="IPR045497">
    <property type="entry name" value="DUF6438"/>
</dbReference>
<accession>A0ABU9ATH1</accession>
<comment type="caution">
    <text evidence="3">The sequence shown here is derived from an EMBL/GenBank/DDBJ whole genome shotgun (WGS) entry which is preliminary data.</text>
</comment>
<proteinExistence type="predicted"/>
<gene>
    <name evidence="3" type="ORF">WKV53_06285</name>
</gene>
<protein>
    <submittedName>
        <fullName evidence="3">DUF6438 domain-containing protein</fullName>
    </submittedName>
</protein>
<feature type="transmembrane region" description="Helical" evidence="1">
    <location>
        <begin position="6"/>
        <end position="26"/>
    </location>
</feature>
<feature type="domain" description="DUF6438" evidence="2">
    <location>
        <begin position="52"/>
        <end position="163"/>
    </location>
</feature>
<organism evidence="3 4">
    <name type="scientific">Luteolibacter soli</name>
    <dbReference type="NCBI Taxonomy" id="3135280"/>
    <lineage>
        <taxon>Bacteria</taxon>
        <taxon>Pseudomonadati</taxon>
        <taxon>Verrucomicrobiota</taxon>
        <taxon>Verrucomicrobiia</taxon>
        <taxon>Verrucomicrobiales</taxon>
        <taxon>Verrucomicrobiaceae</taxon>
        <taxon>Luteolibacter</taxon>
    </lineage>
</organism>
<keyword evidence="1" id="KW-0472">Membrane</keyword>
<evidence type="ECO:0000256" key="1">
    <source>
        <dbReference type="SAM" id="Phobius"/>
    </source>
</evidence>
<sequence length="177" mass="19963">MLKPFYKFGIFWYALVLLCAFAGWTIRHQIQTSRLRVDESSFPEGHPTYYQSISLERTACYGTCPVYTVILHRDGRAEYKPRAHLAQQGDFEGEINSYEFERLSYLLEKNGFERMNGSYKAGFTDAATCIVTASSSSGAKKVSDYGGAGPINLWVIQQLIDGIRARTDWKPVPKASP</sequence>